<comment type="function">
    <text evidence="15">Part of the TCR-CD3 complex present on T-lymphocyte cell surface that plays an essential role in adaptive immune response. When antigen presenting cells (APCs) activate T-cell receptor (TCR), TCR-mediated signals are transmitted across the cell membrane by the CD3 chains CD3D, CD3E, CD3G and CD3Z. All CD3 chains contain immunoreceptor tyrosine-based activation motifs (ITAMs) in their cytoplasmic domain. Upon TCR engagement, these motifs become phosphorylated by Src family protein tyrosine kinases LCK and FYN, resulting in the activation of downstream signaling pathways. CD3Z ITAMs phosphorylation creates multiple docking sites for the protein kinase ZAP70 leading to ZAP70 phosphorylation and its conversion into a catalytically active enzyme. Plays an important role in intrathymic T-cell differentiation. Additionally, participates in the activity-dependent synapse formation of retinal ganglion cells (RGCs) in both the retina and dorsal lateral geniculate nucleus (dLGN).</text>
</comment>
<evidence type="ECO:0000256" key="10">
    <source>
        <dbReference type="ARBA" id="ARBA00022989"/>
    </source>
</evidence>
<evidence type="ECO:0000256" key="7">
    <source>
        <dbReference type="ARBA" id="ARBA00022729"/>
    </source>
</evidence>
<accession>A0A6J0V6Q0</accession>
<evidence type="ECO:0000256" key="6">
    <source>
        <dbReference type="ARBA" id="ARBA00022692"/>
    </source>
</evidence>
<protein>
    <recommendedName>
        <fullName evidence="3">T-cell surface glycoprotein CD3 zeta chain</fullName>
    </recommendedName>
    <alternativeName>
        <fullName evidence="14">T-cell receptor T3 zeta chain</fullName>
    </alternativeName>
</protein>
<feature type="chain" id="PRO_5046884027" description="T-cell surface glycoprotein CD3 zeta chain" evidence="18">
    <location>
        <begin position="22"/>
        <end position="148"/>
    </location>
</feature>
<evidence type="ECO:0000256" key="16">
    <source>
        <dbReference type="SAM" id="MobiDB-lite"/>
    </source>
</evidence>
<evidence type="ECO:0000256" key="2">
    <source>
        <dbReference type="ARBA" id="ARBA00007280"/>
    </source>
</evidence>
<evidence type="ECO:0000256" key="12">
    <source>
        <dbReference type="ARBA" id="ARBA00023136"/>
    </source>
</evidence>
<feature type="signal peptide" evidence="18">
    <location>
        <begin position="1"/>
        <end position="21"/>
    </location>
</feature>
<dbReference type="GO" id="GO:0042105">
    <property type="term" value="C:alpha-beta T cell receptor complex"/>
    <property type="evidence" value="ECO:0007669"/>
    <property type="project" value="TreeGrafter"/>
</dbReference>
<dbReference type="GeneID" id="110088352"/>
<keyword evidence="11" id="KW-1064">Adaptive immunity</keyword>
<keyword evidence="6 17" id="KW-0812">Transmembrane</keyword>
<evidence type="ECO:0000256" key="13">
    <source>
        <dbReference type="ARBA" id="ARBA00023170"/>
    </source>
</evidence>
<dbReference type="SMART" id="SM00077">
    <property type="entry name" value="ITAM"/>
    <property type="match status" value="2"/>
</dbReference>
<keyword evidence="12 17" id="KW-0472">Membrane</keyword>
<feature type="transmembrane region" description="Helical" evidence="17">
    <location>
        <begin position="31"/>
        <end position="51"/>
    </location>
</feature>
<dbReference type="InterPro" id="IPR003110">
    <property type="entry name" value="Phos_immunorcpt_sig_ITAM"/>
</dbReference>
<keyword evidence="9" id="KW-0391">Immunity</keyword>
<evidence type="ECO:0000313" key="20">
    <source>
        <dbReference type="RefSeq" id="XP_020666249.2"/>
    </source>
</evidence>
<evidence type="ECO:0000256" key="17">
    <source>
        <dbReference type="SAM" id="Phobius"/>
    </source>
</evidence>
<name>A0A6J0V6Q0_9SAUR</name>
<gene>
    <name evidence="20" type="primary">CD247</name>
</gene>
<dbReference type="GO" id="GO:0002250">
    <property type="term" value="P:adaptive immune response"/>
    <property type="evidence" value="ECO:0007669"/>
    <property type="project" value="UniProtKB-KW"/>
</dbReference>
<evidence type="ECO:0000256" key="11">
    <source>
        <dbReference type="ARBA" id="ARBA00023130"/>
    </source>
</evidence>
<evidence type="ECO:0000256" key="14">
    <source>
        <dbReference type="ARBA" id="ARBA00030941"/>
    </source>
</evidence>
<dbReference type="PANTHER" id="PTHR10035">
    <property type="entry name" value="T-CELL SURFACE GLYCOPROTEIN CD3 ZETA CHAIN"/>
    <property type="match status" value="1"/>
</dbReference>
<evidence type="ECO:0000256" key="9">
    <source>
        <dbReference type="ARBA" id="ARBA00022859"/>
    </source>
</evidence>
<keyword evidence="10 17" id="KW-1133">Transmembrane helix</keyword>
<evidence type="ECO:0000256" key="1">
    <source>
        <dbReference type="ARBA" id="ARBA00004251"/>
    </source>
</evidence>
<comment type="similarity">
    <text evidence="2">Belongs to the CD3Z/FCER1G family.</text>
</comment>
<keyword evidence="19" id="KW-1185">Reference proteome</keyword>
<keyword evidence="8" id="KW-0677">Repeat</keyword>
<dbReference type="Pfam" id="PF11628">
    <property type="entry name" value="TCR_zetazeta"/>
    <property type="match status" value="1"/>
</dbReference>
<keyword evidence="7 18" id="KW-0732">Signal</keyword>
<proteinExistence type="inferred from homology"/>
<dbReference type="Proteomes" id="UP001652642">
    <property type="component" value="Chromosome 3"/>
</dbReference>
<dbReference type="AlphaFoldDB" id="A0A6J0V6Q0"/>
<dbReference type="GO" id="GO:0004888">
    <property type="term" value="F:transmembrane signaling receptor activity"/>
    <property type="evidence" value="ECO:0007669"/>
    <property type="project" value="InterPro"/>
</dbReference>
<dbReference type="GO" id="GO:0050852">
    <property type="term" value="P:T cell receptor signaling pathway"/>
    <property type="evidence" value="ECO:0007669"/>
    <property type="project" value="TreeGrafter"/>
</dbReference>
<dbReference type="InterPro" id="IPR021663">
    <property type="entry name" value="CD3_zeta/IgE_Fc_rcpt_gamma"/>
</dbReference>
<evidence type="ECO:0000256" key="4">
    <source>
        <dbReference type="ARBA" id="ARBA00022475"/>
    </source>
</evidence>
<sequence length="148" mass="16531">MEWKRITVIAILQALVPITDADALGLADPKLCFILDGILLIYAIIITACFIKAKLSKEPPEHTSSQNADDLYNKLSAGRRDEYDSLGVGKADADIEMGGRKQHRRKQAQDKVYTRRRGKGTDTVYQGLSAATKDTYDVLQMQQLQTPY</sequence>
<evidence type="ECO:0000256" key="5">
    <source>
        <dbReference type="ARBA" id="ARBA00022553"/>
    </source>
</evidence>
<organism evidence="19 20">
    <name type="scientific">Pogona vitticeps</name>
    <name type="common">central bearded dragon</name>
    <dbReference type="NCBI Taxonomy" id="103695"/>
    <lineage>
        <taxon>Eukaryota</taxon>
        <taxon>Metazoa</taxon>
        <taxon>Chordata</taxon>
        <taxon>Craniata</taxon>
        <taxon>Vertebrata</taxon>
        <taxon>Euteleostomi</taxon>
        <taxon>Lepidosauria</taxon>
        <taxon>Squamata</taxon>
        <taxon>Bifurcata</taxon>
        <taxon>Unidentata</taxon>
        <taxon>Episquamata</taxon>
        <taxon>Toxicofera</taxon>
        <taxon>Iguania</taxon>
        <taxon>Acrodonta</taxon>
        <taxon>Agamidae</taxon>
        <taxon>Amphibolurinae</taxon>
        <taxon>Pogona</taxon>
    </lineage>
</organism>
<evidence type="ECO:0000256" key="8">
    <source>
        <dbReference type="ARBA" id="ARBA00022737"/>
    </source>
</evidence>
<dbReference type="CTD" id="919"/>
<reference evidence="20" key="1">
    <citation type="submission" date="2025-08" db="UniProtKB">
        <authorList>
            <consortium name="RefSeq"/>
        </authorList>
    </citation>
    <scope>IDENTIFICATION</scope>
</reference>
<evidence type="ECO:0000313" key="19">
    <source>
        <dbReference type="Proteomes" id="UP001652642"/>
    </source>
</evidence>
<evidence type="ECO:0000256" key="18">
    <source>
        <dbReference type="SAM" id="SignalP"/>
    </source>
</evidence>
<comment type="subcellular location">
    <subcellularLocation>
        <location evidence="1">Cell membrane</location>
        <topology evidence="1">Single-pass type I membrane protein</topology>
    </subcellularLocation>
</comment>
<dbReference type="RefSeq" id="XP_020666249.2">
    <property type="nucleotide sequence ID" value="XM_020810590.2"/>
</dbReference>
<keyword evidence="5" id="KW-0597">Phosphoprotein</keyword>
<evidence type="ECO:0000256" key="15">
    <source>
        <dbReference type="ARBA" id="ARBA00045360"/>
    </source>
</evidence>
<keyword evidence="4" id="KW-1003">Cell membrane</keyword>
<evidence type="ECO:0000256" key="3">
    <source>
        <dbReference type="ARBA" id="ARBA00020448"/>
    </source>
</evidence>
<keyword evidence="13" id="KW-0675">Receptor</keyword>
<dbReference type="InterPro" id="IPR024128">
    <property type="entry name" value="T-cell_CD3_zeta"/>
</dbReference>
<dbReference type="PANTHER" id="PTHR10035:SF2">
    <property type="entry name" value="T-CELL SURFACE GLYCOPROTEIN CD3 ZETA CHAIN"/>
    <property type="match status" value="1"/>
</dbReference>
<feature type="region of interest" description="Disordered" evidence="16">
    <location>
        <begin position="96"/>
        <end position="118"/>
    </location>
</feature>